<dbReference type="AlphaFoldDB" id="A0A9Q0J0B8"/>
<organism evidence="1 2">
    <name type="scientific">Turnera subulata</name>
    <dbReference type="NCBI Taxonomy" id="218843"/>
    <lineage>
        <taxon>Eukaryota</taxon>
        <taxon>Viridiplantae</taxon>
        <taxon>Streptophyta</taxon>
        <taxon>Embryophyta</taxon>
        <taxon>Tracheophyta</taxon>
        <taxon>Spermatophyta</taxon>
        <taxon>Magnoliopsida</taxon>
        <taxon>eudicotyledons</taxon>
        <taxon>Gunneridae</taxon>
        <taxon>Pentapetalae</taxon>
        <taxon>rosids</taxon>
        <taxon>fabids</taxon>
        <taxon>Malpighiales</taxon>
        <taxon>Passifloraceae</taxon>
        <taxon>Turnera</taxon>
    </lineage>
</organism>
<reference evidence="1" key="1">
    <citation type="submission" date="2022-02" db="EMBL/GenBank/DDBJ databases">
        <authorList>
            <person name="Henning P.M."/>
            <person name="McCubbin A.G."/>
            <person name="Shore J.S."/>
        </authorList>
    </citation>
    <scope>NUCLEOTIDE SEQUENCE</scope>
    <source>
        <strain evidence="1">F60SS</strain>
        <tissue evidence="1">Leaves</tissue>
    </source>
</reference>
<protein>
    <submittedName>
        <fullName evidence="1">Uncharacterized protein</fullName>
    </submittedName>
</protein>
<proteinExistence type="predicted"/>
<sequence>MSSLFKLYPQPSDQFIMIVPQAQLGVLLSSYCCRQGKFVVWNLVSFREVFFLGKSHVVADSRGEAAAHIIPTTNPPIVENPVMQRHILVSQFPEYIYL</sequence>
<gene>
    <name evidence="1" type="ORF">Tsubulata_001480</name>
</gene>
<name>A0A9Q0J0B8_9ROSI</name>
<accession>A0A9Q0J0B8</accession>
<evidence type="ECO:0000313" key="1">
    <source>
        <dbReference type="EMBL" id="KAJ4823322.1"/>
    </source>
</evidence>
<evidence type="ECO:0000313" key="2">
    <source>
        <dbReference type="Proteomes" id="UP001141552"/>
    </source>
</evidence>
<dbReference type="Proteomes" id="UP001141552">
    <property type="component" value="Unassembled WGS sequence"/>
</dbReference>
<comment type="caution">
    <text evidence="1">The sequence shown here is derived from an EMBL/GenBank/DDBJ whole genome shotgun (WGS) entry which is preliminary data.</text>
</comment>
<keyword evidence="2" id="KW-1185">Reference proteome</keyword>
<dbReference type="EMBL" id="JAKUCV010007482">
    <property type="protein sequence ID" value="KAJ4823322.1"/>
    <property type="molecule type" value="Genomic_DNA"/>
</dbReference>
<reference evidence="1" key="2">
    <citation type="journal article" date="2023" name="Plants (Basel)">
        <title>Annotation of the Turnera subulata (Passifloraceae) Draft Genome Reveals the S-Locus Evolved after the Divergence of Turneroideae from Passifloroideae in a Stepwise Manner.</title>
        <authorList>
            <person name="Henning P.M."/>
            <person name="Roalson E.H."/>
            <person name="Mir W."/>
            <person name="McCubbin A.G."/>
            <person name="Shore J.S."/>
        </authorList>
    </citation>
    <scope>NUCLEOTIDE SEQUENCE</scope>
    <source>
        <strain evidence="1">F60SS</strain>
    </source>
</reference>